<evidence type="ECO:0000313" key="1">
    <source>
        <dbReference type="EMBL" id="CAB4712400.1"/>
    </source>
</evidence>
<reference evidence="1" key="1">
    <citation type="submission" date="2020-05" db="EMBL/GenBank/DDBJ databases">
        <authorList>
            <person name="Chiriac C."/>
            <person name="Salcher M."/>
            <person name="Ghai R."/>
            <person name="Kavagutti S V."/>
        </authorList>
    </citation>
    <scope>NUCLEOTIDE SEQUENCE</scope>
</reference>
<accession>A0A6J6QKN8</accession>
<name>A0A6J6QKN8_9ZZZZ</name>
<dbReference type="EMBL" id="CAEZXX010000079">
    <property type="protein sequence ID" value="CAB4712400.1"/>
    <property type="molecule type" value="Genomic_DNA"/>
</dbReference>
<organism evidence="1">
    <name type="scientific">freshwater metagenome</name>
    <dbReference type="NCBI Taxonomy" id="449393"/>
    <lineage>
        <taxon>unclassified sequences</taxon>
        <taxon>metagenomes</taxon>
        <taxon>ecological metagenomes</taxon>
    </lineage>
</organism>
<proteinExistence type="predicted"/>
<dbReference type="AlphaFoldDB" id="A0A6J6QKN8"/>
<gene>
    <name evidence="1" type="ORF">UFOPK2602_01235</name>
</gene>
<sequence>MNEAGSPGARLIVSAAGASIVEQDGTWVLHAGSLATENDDLGDALKAMNLLLPEYPNQVDVDYHVELDELTLWADEDEGLLPRAANGWLYQDIGWMPVETAEDPTGSDTVLERFGSHGADVCLHQWNDTFAIYRFGVEGEGSQWVACDATDLAGALAEAEMVLEELLDEQGVNFPQFMCLDNLPADRVYPVPDDAVPVQRRTSLWSYGGELICELTVYRHDGEAGTQFLVVDDDTNDVIGEYESLHAIDEAEELDAYEKLEYETVDIDSDDE</sequence>
<protein>
    <submittedName>
        <fullName evidence="1">Unannotated protein</fullName>
    </submittedName>
</protein>